<keyword evidence="6" id="KW-1185">Reference proteome</keyword>
<evidence type="ECO:0000313" key="6">
    <source>
        <dbReference type="Proteomes" id="UP000245489"/>
    </source>
</evidence>
<sequence>MKYQRCIILVMLFIMSCSSTQDCLENINLLPMYGSQKKCQEQIDIDQDFFRECDNGFKNRQEASKFYTKKAWGYFYKNDYDTAMKRFNQAWLLDSLNEETYWGFANILGMKEKPEESLIYFNKSIKINPNNSNVWLGLGVSNGQIFFKTQKQEYLDRAIECLKKSVQLNPKNALAYGQLTASYSYFMEKDSALKYLELTDKIDPNAINPEVREILRKK</sequence>
<name>A0A316EI83_9BACT</name>
<dbReference type="Gene3D" id="1.25.40.10">
    <property type="entry name" value="Tetratricopeptide repeat domain"/>
    <property type="match status" value="1"/>
</dbReference>
<feature type="repeat" description="TPR" evidence="3">
    <location>
        <begin position="98"/>
        <end position="131"/>
    </location>
</feature>
<proteinExistence type="predicted"/>
<keyword evidence="2 3" id="KW-0802">TPR repeat</keyword>
<feature type="signal peptide" evidence="4">
    <location>
        <begin position="1"/>
        <end position="21"/>
    </location>
</feature>
<reference evidence="5 6" key="1">
    <citation type="submission" date="2018-05" db="EMBL/GenBank/DDBJ databases">
        <title>Genomic Encyclopedia of Archaeal and Bacterial Type Strains, Phase II (KMG-II): from individual species to whole genera.</title>
        <authorList>
            <person name="Goeker M."/>
        </authorList>
    </citation>
    <scope>NUCLEOTIDE SEQUENCE [LARGE SCALE GENOMIC DNA]</scope>
    <source>
        <strain evidence="5 6">DSM 22214</strain>
    </source>
</reference>
<dbReference type="InterPro" id="IPR011990">
    <property type="entry name" value="TPR-like_helical_dom_sf"/>
</dbReference>
<dbReference type="SUPFAM" id="SSF48452">
    <property type="entry name" value="TPR-like"/>
    <property type="match status" value="1"/>
</dbReference>
<dbReference type="PANTHER" id="PTHR44943:SF8">
    <property type="entry name" value="TPR REPEAT-CONTAINING PROTEIN MJ0263"/>
    <property type="match status" value="1"/>
</dbReference>
<dbReference type="SMART" id="SM00028">
    <property type="entry name" value="TPR"/>
    <property type="match status" value="4"/>
</dbReference>
<evidence type="ECO:0000256" key="2">
    <source>
        <dbReference type="ARBA" id="ARBA00022803"/>
    </source>
</evidence>
<dbReference type="Pfam" id="PF13181">
    <property type="entry name" value="TPR_8"/>
    <property type="match status" value="2"/>
</dbReference>
<dbReference type="EMBL" id="QGGO01000019">
    <property type="protein sequence ID" value="PWK22630.1"/>
    <property type="molecule type" value="Genomic_DNA"/>
</dbReference>
<dbReference type="AlphaFoldDB" id="A0A316EI83"/>
<dbReference type="RefSeq" id="WP_109744039.1">
    <property type="nucleotide sequence ID" value="NZ_QGGO01000019.1"/>
</dbReference>
<keyword evidence="1" id="KW-0677">Repeat</keyword>
<protein>
    <submittedName>
        <fullName evidence="5">Tetratricopeptide repeat protein</fullName>
    </submittedName>
</protein>
<keyword evidence="4" id="KW-0732">Signal</keyword>
<evidence type="ECO:0000313" key="5">
    <source>
        <dbReference type="EMBL" id="PWK22630.1"/>
    </source>
</evidence>
<dbReference type="OrthoDB" id="7058419at2"/>
<dbReference type="PROSITE" id="PS51257">
    <property type="entry name" value="PROKAR_LIPOPROTEIN"/>
    <property type="match status" value="1"/>
</dbReference>
<dbReference type="PROSITE" id="PS50005">
    <property type="entry name" value="TPR"/>
    <property type="match status" value="1"/>
</dbReference>
<dbReference type="InterPro" id="IPR019734">
    <property type="entry name" value="TPR_rpt"/>
</dbReference>
<dbReference type="Proteomes" id="UP000245489">
    <property type="component" value="Unassembled WGS sequence"/>
</dbReference>
<comment type="caution">
    <text evidence="5">The sequence shown here is derived from an EMBL/GenBank/DDBJ whole genome shotgun (WGS) entry which is preliminary data.</text>
</comment>
<evidence type="ECO:0000256" key="4">
    <source>
        <dbReference type="SAM" id="SignalP"/>
    </source>
</evidence>
<organism evidence="5 6">
    <name type="scientific">Arcicella aurantiaca</name>
    <dbReference type="NCBI Taxonomy" id="591202"/>
    <lineage>
        <taxon>Bacteria</taxon>
        <taxon>Pseudomonadati</taxon>
        <taxon>Bacteroidota</taxon>
        <taxon>Cytophagia</taxon>
        <taxon>Cytophagales</taxon>
        <taxon>Flectobacillaceae</taxon>
        <taxon>Arcicella</taxon>
    </lineage>
</organism>
<dbReference type="PANTHER" id="PTHR44943">
    <property type="entry name" value="CELLULOSE SYNTHASE OPERON PROTEIN C"/>
    <property type="match status" value="1"/>
</dbReference>
<evidence type="ECO:0000256" key="1">
    <source>
        <dbReference type="ARBA" id="ARBA00022737"/>
    </source>
</evidence>
<accession>A0A316EI83</accession>
<feature type="chain" id="PRO_5016365999" evidence="4">
    <location>
        <begin position="22"/>
        <end position="218"/>
    </location>
</feature>
<evidence type="ECO:0000256" key="3">
    <source>
        <dbReference type="PROSITE-ProRule" id="PRU00339"/>
    </source>
</evidence>
<dbReference type="InterPro" id="IPR051685">
    <property type="entry name" value="Ycf3/AcsC/BcsC/TPR_MFPF"/>
</dbReference>
<gene>
    <name evidence="5" type="ORF">LV89_03342</name>
</gene>